<keyword evidence="4" id="KW-0540">Nuclease</keyword>
<dbReference type="InterPro" id="IPR046985">
    <property type="entry name" value="IP5"/>
</dbReference>
<gene>
    <name evidence="4" type="ORF">BD289DRAFT_428225</name>
</gene>
<dbReference type="InterPro" id="IPR036691">
    <property type="entry name" value="Endo/exonu/phosph_ase_sf"/>
</dbReference>
<keyword evidence="4" id="KW-0255">Endonuclease</keyword>
<dbReference type="InterPro" id="IPR000300">
    <property type="entry name" value="IPPc"/>
</dbReference>
<keyword evidence="4" id="KW-0269">Exonuclease</keyword>
<keyword evidence="2" id="KW-0812">Transmembrane</keyword>
<feature type="transmembrane region" description="Helical" evidence="2">
    <location>
        <begin position="594"/>
        <end position="612"/>
    </location>
</feature>
<keyword evidence="2" id="KW-1133">Transmembrane helix</keyword>
<dbReference type="STRING" id="2025994.A0A2T3AEE5"/>
<dbReference type="InParanoid" id="A0A2T3AEE5"/>
<accession>A0A2T3AEE5</accession>
<dbReference type="AlphaFoldDB" id="A0A2T3AEE5"/>
<protein>
    <submittedName>
        <fullName evidence="4">Endonuclease/exonuclease/phosphatase</fullName>
    </submittedName>
</protein>
<dbReference type="GO" id="GO:0004527">
    <property type="term" value="F:exonuclease activity"/>
    <property type="evidence" value="ECO:0007669"/>
    <property type="project" value="UniProtKB-KW"/>
</dbReference>
<evidence type="ECO:0000313" key="5">
    <source>
        <dbReference type="Proteomes" id="UP000241462"/>
    </source>
</evidence>
<dbReference type="Pfam" id="PF22669">
    <property type="entry name" value="Exo_endo_phos2"/>
    <property type="match status" value="1"/>
</dbReference>
<dbReference type="GO" id="GO:0004439">
    <property type="term" value="F:phosphatidylinositol-4,5-bisphosphate 5-phosphatase activity"/>
    <property type="evidence" value="ECO:0007669"/>
    <property type="project" value="TreeGrafter"/>
</dbReference>
<dbReference type="EMBL" id="KZ678402">
    <property type="protein sequence ID" value="PSR94039.1"/>
    <property type="molecule type" value="Genomic_DNA"/>
</dbReference>
<dbReference type="OrthoDB" id="62798at2759"/>
<feature type="compositionally biased region" description="Polar residues" evidence="1">
    <location>
        <begin position="42"/>
        <end position="56"/>
    </location>
</feature>
<feature type="domain" description="Inositol polyphosphate-related phosphatase" evidence="3">
    <location>
        <begin position="10"/>
        <end position="534"/>
    </location>
</feature>
<keyword evidence="2" id="KW-0472">Membrane</keyword>
<feature type="region of interest" description="Disordered" evidence="1">
    <location>
        <begin position="40"/>
        <end position="76"/>
    </location>
</feature>
<dbReference type="Gene3D" id="3.60.10.10">
    <property type="entry name" value="Endonuclease/exonuclease/phosphatase"/>
    <property type="match status" value="1"/>
</dbReference>
<name>A0A2T3AEE5_9PEZI</name>
<feature type="compositionally biased region" description="Basic residues" evidence="1">
    <location>
        <begin position="157"/>
        <end position="167"/>
    </location>
</feature>
<dbReference type="PANTHER" id="PTHR11200">
    <property type="entry name" value="INOSITOL 5-PHOSPHATASE"/>
    <property type="match status" value="1"/>
</dbReference>
<sequence length="616" mass="68534">MAASSTALPASLDVFILTFNSGKGLTDAPTFAAHLRGALAQRSKQNGSSSRKTSGGSEDLVNESENNANEDEEGGLSTLPDLVVFSLQEIAPLAYGYLGGHFLAPYLNPFEKALNMAAIDLLEQQQQQQQQQTPERHASASPSPSRLDIGETSGRPTGRRQPLHRSRSALSNIFRKQTDCPYKLMEMRNVGMTAIMLFARRPEAIVRIESAECAFGIANMGNKGAIALRVSYNSAGEEATVEQRSQLDNVVEITFVATHLAAMEYNLRRRNANWASICSSCLFEDPKKMIPARYHFDEPGAKNIIEASTHSSSTASNAKQTDGGRDIPTETEEEREALLARQLNDASMPSEFADYLHNISIFKPGSHVFVAGDLNYRISTTTPPSTAEFPNLDTYPEFLDRDQMRHEMEAQRTLHGLVEAPVEFPPTYKVKHLNQEKVAEAINKEEVQRAKEEGRGDEVVPWKWASHRWPGWCDRVLYLDIPGWVRERYANNSEAGSSASVTPEIKVHAYNSLPIMRTSDHRPVFFRATVPLLSRRELLPKISQVENLSSRDAQDPRIKLPVPIDTGAFARRATARKREVWTGMTALFFSTREGAIVVAALVAFGWWGWWVLKGGF</sequence>
<evidence type="ECO:0000256" key="1">
    <source>
        <dbReference type="SAM" id="MobiDB-lite"/>
    </source>
</evidence>
<evidence type="ECO:0000259" key="3">
    <source>
        <dbReference type="SMART" id="SM00128"/>
    </source>
</evidence>
<dbReference type="GO" id="GO:0046856">
    <property type="term" value="P:phosphatidylinositol dephosphorylation"/>
    <property type="evidence" value="ECO:0007669"/>
    <property type="project" value="InterPro"/>
</dbReference>
<dbReference type="GO" id="GO:0004519">
    <property type="term" value="F:endonuclease activity"/>
    <property type="evidence" value="ECO:0007669"/>
    <property type="project" value="UniProtKB-KW"/>
</dbReference>
<reference evidence="4 5" key="1">
    <citation type="journal article" date="2018" name="Mycol. Prog.">
        <title>Coniella lustricola, a new species from submerged detritus.</title>
        <authorList>
            <person name="Raudabaugh D.B."/>
            <person name="Iturriaga T."/>
            <person name="Carver A."/>
            <person name="Mondo S."/>
            <person name="Pangilinan J."/>
            <person name="Lipzen A."/>
            <person name="He G."/>
            <person name="Amirebrahimi M."/>
            <person name="Grigoriev I.V."/>
            <person name="Miller A.N."/>
        </authorList>
    </citation>
    <scope>NUCLEOTIDE SEQUENCE [LARGE SCALE GENOMIC DNA]</scope>
    <source>
        <strain evidence="4 5">B22-T-1</strain>
    </source>
</reference>
<feature type="region of interest" description="Disordered" evidence="1">
    <location>
        <begin position="124"/>
        <end position="168"/>
    </location>
</feature>
<dbReference type="SUPFAM" id="SSF56219">
    <property type="entry name" value="DNase I-like"/>
    <property type="match status" value="1"/>
</dbReference>
<proteinExistence type="predicted"/>
<evidence type="ECO:0000256" key="2">
    <source>
        <dbReference type="SAM" id="Phobius"/>
    </source>
</evidence>
<keyword evidence="5" id="KW-1185">Reference proteome</keyword>
<keyword evidence="4" id="KW-0378">Hydrolase</keyword>
<dbReference type="PANTHER" id="PTHR11200:SF286">
    <property type="entry name" value="5-PHOSPHATASE, PUTATIVE (AFU_ORTHOLOGUE AFUA_5G07600)-RELATED"/>
    <property type="match status" value="1"/>
</dbReference>
<organism evidence="4 5">
    <name type="scientific">Coniella lustricola</name>
    <dbReference type="NCBI Taxonomy" id="2025994"/>
    <lineage>
        <taxon>Eukaryota</taxon>
        <taxon>Fungi</taxon>
        <taxon>Dikarya</taxon>
        <taxon>Ascomycota</taxon>
        <taxon>Pezizomycotina</taxon>
        <taxon>Sordariomycetes</taxon>
        <taxon>Sordariomycetidae</taxon>
        <taxon>Diaporthales</taxon>
        <taxon>Schizoparmaceae</taxon>
        <taxon>Coniella</taxon>
    </lineage>
</organism>
<dbReference type="SMART" id="SM00128">
    <property type="entry name" value="IPPc"/>
    <property type="match status" value="1"/>
</dbReference>
<evidence type="ECO:0000313" key="4">
    <source>
        <dbReference type="EMBL" id="PSR94039.1"/>
    </source>
</evidence>
<dbReference type="Proteomes" id="UP000241462">
    <property type="component" value="Unassembled WGS sequence"/>
</dbReference>
<feature type="region of interest" description="Disordered" evidence="1">
    <location>
        <begin position="308"/>
        <end position="327"/>
    </location>
</feature>